<dbReference type="PIRSF" id="PIRSF002741">
    <property type="entry name" value="MppA"/>
    <property type="match status" value="1"/>
</dbReference>
<evidence type="ECO:0000313" key="7">
    <source>
        <dbReference type="Proteomes" id="UP001299970"/>
    </source>
</evidence>
<dbReference type="Pfam" id="PF00496">
    <property type="entry name" value="SBP_bac_5"/>
    <property type="match status" value="1"/>
</dbReference>
<comment type="subcellular location">
    <subcellularLocation>
        <location evidence="1">Cell envelope</location>
    </subcellularLocation>
</comment>
<evidence type="ECO:0000259" key="5">
    <source>
        <dbReference type="Pfam" id="PF00496"/>
    </source>
</evidence>
<dbReference type="InterPro" id="IPR030678">
    <property type="entry name" value="Peptide/Ni-bd"/>
</dbReference>
<evidence type="ECO:0000313" key="6">
    <source>
        <dbReference type="EMBL" id="MCH6164676.1"/>
    </source>
</evidence>
<evidence type="ECO:0000256" key="1">
    <source>
        <dbReference type="ARBA" id="ARBA00004196"/>
    </source>
</evidence>
<feature type="domain" description="Solute-binding protein family 5" evidence="5">
    <location>
        <begin position="102"/>
        <end position="466"/>
    </location>
</feature>
<accession>A0ABS9T8Q6</accession>
<evidence type="ECO:0000256" key="3">
    <source>
        <dbReference type="ARBA" id="ARBA00022448"/>
    </source>
</evidence>
<dbReference type="InterPro" id="IPR000914">
    <property type="entry name" value="SBP_5_dom"/>
</dbReference>
<organism evidence="6 7">
    <name type="scientific">Pseudonocardia alaniniphila</name>
    <dbReference type="NCBI Taxonomy" id="75291"/>
    <lineage>
        <taxon>Bacteria</taxon>
        <taxon>Bacillati</taxon>
        <taxon>Actinomycetota</taxon>
        <taxon>Actinomycetes</taxon>
        <taxon>Pseudonocardiales</taxon>
        <taxon>Pseudonocardiaceae</taxon>
        <taxon>Pseudonocardia</taxon>
    </lineage>
</organism>
<dbReference type="CDD" id="cd08492">
    <property type="entry name" value="PBP2_NikA_DppA_OppA_like_15"/>
    <property type="match status" value="1"/>
</dbReference>
<dbReference type="EMBL" id="JAKXMK010000003">
    <property type="protein sequence ID" value="MCH6164676.1"/>
    <property type="molecule type" value="Genomic_DNA"/>
</dbReference>
<comment type="similarity">
    <text evidence="2">Belongs to the bacterial solute-binding protein 5 family.</text>
</comment>
<evidence type="ECO:0000256" key="2">
    <source>
        <dbReference type="ARBA" id="ARBA00005695"/>
    </source>
</evidence>
<dbReference type="Gene3D" id="3.10.105.10">
    <property type="entry name" value="Dipeptide-binding Protein, Domain 3"/>
    <property type="match status" value="1"/>
</dbReference>
<dbReference type="RefSeq" id="WP_241034709.1">
    <property type="nucleotide sequence ID" value="NZ_BAAAJF010000009.1"/>
</dbReference>
<comment type="caution">
    <text evidence="6">The sequence shown here is derived from an EMBL/GenBank/DDBJ whole genome shotgun (WGS) entry which is preliminary data.</text>
</comment>
<keyword evidence="3" id="KW-0813">Transport</keyword>
<proteinExistence type="inferred from homology"/>
<reference evidence="6 7" key="1">
    <citation type="submission" date="2022-03" db="EMBL/GenBank/DDBJ databases">
        <title>Pseudonocardia alaer sp. nov., a novel actinomycete isolated from reed forest soil.</title>
        <authorList>
            <person name="Wang L."/>
        </authorList>
    </citation>
    <scope>NUCLEOTIDE SEQUENCE [LARGE SCALE GENOMIC DNA]</scope>
    <source>
        <strain evidence="6 7">Y-16303</strain>
    </source>
</reference>
<gene>
    <name evidence="6" type="ORF">MMF94_03175</name>
</gene>
<dbReference type="PANTHER" id="PTHR30290">
    <property type="entry name" value="PERIPLASMIC BINDING COMPONENT OF ABC TRANSPORTER"/>
    <property type="match status" value="1"/>
</dbReference>
<dbReference type="Gene3D" id="3.40.190.10">
    <property type="entry name" value="Periplasmic binding protein-like II"/>
    <property type="match status" value="1"/>
</dbReference>
<dbReference type="Proteomes" id="UP001299970">
    <property type="component" value="Unassembled WGS sequence"/>
</dbReference>
<name>A0ABS9T8Q6_9PSEU</name>
<dbReference type="PANTHER" id="PTHR30290:SF10">
    <property type="entry name" value="PERIPLASMIC OLIGOPEPTIDE-BINDING PROTEIN-RELATED"/>
    <property type="match status" value="1"/>
</dbReference>
<evidence type="ECO:0000256" key="4">
    <source>
        <dbReference type="ARBA" id="ARBA00022729"/>
    </source>
</evidence>
<keyword evidence="7" id="KW-1185">Reference proteome</keyword>
<protein>
    <submittedName>
        <fullName evidence="6">ABC transporter substrate-binding protein</fullName>
    </submittedName>
</protein>
<keyword evidence="4" id="KW-0732">Signal</keyword>
<dbReference type="InterPro" id="IPR039424">
    <property type="entry name" value="SBP_5"/>
</dbReference>
<sequence>MSASDVSSSPTTSISRPAPRRRLAMPVLGAVAALVLAACGSGGAAPGGPAAAGPPQPGGTLRFAVGSDQGCVDPQQVTSNDSIYPMRQIVDSLTDQDPVTGEIKPWLATAWQISADATSYTFTLREGVTFSDGTPLDADAVAANLDRVPHLGARAPLAKSYLASYQATTVTSPTTFTVSFSHPNVQFLQGTSTFSLGILSPASVAQSDDERCAGVVGSGPFVLESYTMNQSTVLTKRAAYDWGSALWKHPGEAYLDSIEFRVVPESGVRTGSLQSGEVDAISSIGPQDEAPLTAVGVKLLARANPGIPFGIFFNLQKPIVSDPAVRDALSLAIDRPEVAAAVYTSQTRPATGVLASSTPSYADASAQLGFNAAEAATTLDAAGWVPGPDGIRAKAGEPLSIELTFFANAATNKPALELIQQQVRKVGIDLRLRERPISDLTPVQQSGDFEATWGNTTRPDPDVLRTSYSTQSANFYRLPPGPLDQVLAAQAAQPDAAERAGLVGQAQGLLLQRDYAVPVVELTTVLGVAENTHDVTFDASSRIVLHDAWKAE</sequence>
<dbReference type="SUPFAM" id="SSF53850">
    <property type="entry name" value="Periplasmic binding protein-like II"/>
    <property type="match status" value="1"/>
</dbReference>